<dbReference type="InterPro" id="IPR001672">
    <property type="entry name" value="G6P_Isomerase"/>
</dbReference>
<dbReference type="EMBL" id="UGRI01000001">
    <property type="protein sequence ID" value="SUA21827.1"/>
    <property type="molecule type" value="Genomic_DNA"/>
</dbReference>
<dbReference type="PANTHER" id="PTHR11469:SF1">
    <property type="entry name" value="GLUCOSE-6-PHOSPHATE ISOMERASE"/>
    <property type="match status" value="1"/>
</dbReference>
<dbReference type="GO" id="GO:0048029">
    <property type="term" value="F:monosaccharide binding"/>
    <property type="evidence" value="ECO:0007669"/>
    <property type="project" value="TreeGrafter"/>
</dbReference>
<name>A0A378VY06_NEIGO</name>
<dbReference type="PANTHER" id="PTHR11469">
    <property type="entry name" value="GLUCOSE-6-PHOSPHATE ISOMERASE"/>
    <property type="match status" value="1"/>
</dbReference>
<dbReference type="GO" id="GO:0051156">
    <property type="term" value="P:glucose 6-phosphate metabolic process"/>
    <property type="evidence" value="ECO:0007669"/>
    <property type="project" value="TreeGrafter"/>
</dbReference>
<keyword evidence="3 4" id="KW-0413">Isomerase</keyword>
<dbReference type="GO" id="GO:0006094">
    <property type="term" value="P:gluconeogenesis"/>
    <property type="evidence" value="ECO:0007669"/>
    <property type="project" value="UniProtKB-KW"/>
</dbReference>
<gene>
    <name evidence="4" type="primary">pgi1_2</name>
    <name evidence="4" type="ORF">NCTC11421_01688</name>
</gene>
<dbReference type="GO" id="GO:0006096">
    <property type="term" value="P:glycolytic process"/>
    <property type="evidence" value="ECO:0007669"/>
    <property type="project" value="UniProtKB-KW"/>
</dbReference>
<protein>
    <submittedName>
        <fullName evidence="4">Glucose-6-phosphate isomerase</fullName>
        <ecNumber evidence="4">5.3.1.9</ecNumber>
    </submittedName>
</protein>
<proteinExistence type="predicted"/>
<dbReference type="AlphaFoldDB" id="A0A378VY06"/>
<reference evidence="4" key="1">
    <citation type="submission" date="2018-06" db="EMBL/GenBank/DDBJ databases">
        <authorList>
            <consortium name="Pathogen Informatics"/>
            <person name="Doyle S."/>
        </authorList>
    </citation>
    <scope>NUCLEOTIDE SEQUENCE [LARGE SCALE GENOMIC DNA]</scope>
    <source>
        <strain evidence="4">NCTC11421</strain>
    </source>
</reference>
<dbReference type="EC" id="5.3.1.9" evidence="4"/>
<evidence type="ECO:0000313" key="4">
    <source>
        <dbReference type="EMBL" id="SUA21827.1"/>
    </source>
</evidence>
<evidence type="ECO:0000256" key="2">
    <source>
        <dbReference type="ARBA" id="ARBA00023152"/>
    </source>
</evidence>
<evidence type="ECO:0000256" key="3">
    <source>
        <dbReference type="ARBA" id="ARBA00023235"/>
    </source>
</evidence>
<organism evidence="4">
    <name type="scientific">Neisseria gonorrhoeae</name>
    <dbReference type="NCBI Taxonomy" id="485"/>
    <lineage>
        <taxon>Bacteria</taxon>
        <taxon>Pseudomonadati</taxon>
        <taxon>Pseudomonadota</taxon>
        <taxon>Betaproteobacteria</taxon>
        <taxon>Neisseriales</taxon>
        <taxon>Neisseriaceae</taxon>
        <taxon>Neisseria</taxon>
    </lineage>
</organism>
<dbReference type="InterPro" id="IPR046348">
    <property type="entry name" value="SIS_dom_sf"/>
</dbReference>
<sequence>MLYLGEENFIETLNGAHLMDQHFINTPLERNLPVILALIGIWYINYYGGGSHVIAPYDQHLHRLPNSSSSSIWKATANRLRWTAKQSDTKPRRLSGEKRALTVSTPSSNCCIKARTSPHRPDCLA</sequence>
<dbReference type="GO" id="GO:0097367">
    <property type="term" value="F:carbohydrate derivative binding"/>
    <property type="evidence" value="ECO:0007669"/>
    <property type="project" value="InterPro"/>
</dbReference>
<accession>A0A378VY06</accession>
<dbReference type="GO" id="GO:0005829">
    <property type="term" value="C:cytosol"/>
    <property type="evidence" value="ECO:0007669"/>
    <property type="project" value="TreeGrafter"/>
</dbReference>
<keyword evidence="1" id="KW-0312">Gluconeogenesis</keyword>
<dbReference type="GO" id="GO:0004347">
    <property type="term" value="F:glucose-6-phosphate isomerase activity"/>
    <property type="evidence" value="ECO:0007669"/>
    <property type="project" value="UniProtKB-EC"/>
</dbReference>
<evidence type="ECO:0000256" key="1">
    <source>
        <dbReference type="ARBA" id="ARBA00022432"/>
    </source>
</evidence>
<dbReference type="SUPFAM" id="SSF53697">
    <property type="entry name" value="SIS domain"/>
    <property type="match status" value="1"/>
</dbReference>
<dbReference type="Gene3D" id="3.40.50.10490">
    <property type="entry name" value="Glucose-6-phosphate isomerase like protein, domain 1"/>
    <property type="match status" value="1"/>
</dbReference>
<dbReference type="Pfam" id="PF00342">
    <property type="entry name" value="PGI"/>
    <property type="match status" value="1"/>
</dbReference>
<keyword evidence="2" id="KW-0324">Glycolysis</keyword>
<dbReference type="PROSITE" id="PS51463">
    <property type="entry name" value="P_GLUCOSE_ISOMERASE_3"/>
    <property type="match status" value="1"/>
</dbReference>